<evidence type="ECO:0000313" key="2">
    <source>
        <dbReference type="EMBL" id="OYQ44246.1"/>
    </source>
</evidence>
<keyword evidence="3" id="KW-1185">Reference proteome</keyword>
<dbReference type="SUPFAM" id="SSF53448">
    <property type="entry name" value="Nucleotide-diphospho-sugar transferases"/>
    <property type="match status" value="1"/>
</dbReference>
<dbReference type="InterPro" id="IPR001173">
    <property type="entry name" value="Glyco_trans_2-like"/>
</dbReference>
<proteinExistence type="predicted"/>
<evidence type="ECO:0000259" key="1">
    <source>
        <dbReference type="Pfam" id="PF00535"/>
    </source>
</evidence>
<reference evidence="2 3" key="1">
    <citation type="submission" date="2017-07" db="EMBL/GenBank/DDBJ databases">
        <title>Flavobacterium cyanobacteriorum sp. nov., isolated from cyanobacterial aggregates in a eutrophic lake.</title>
        <authorList>
            <person name="Cai H."/>
        </authorList>
    </citation>
    <scope>NUCLEOTIDE SEQUENCE [LARGE SCALE GENOMIC DNA]</scope>
    <source>
        <strain evidence="2 3">TH167</strain>
    </source>
</reference>
<name>A0A255ZS36_9FLAO</name>
<dbReference type="GO" id="GO:0016740">
    <property type="term" value="F:transferase activity"/>
    <property type="evidence" value="ECO:0007669"/>
    <property type="project" value="UniProtKB-KW"/>
</dbReference>
<feature type="domain" description="Glycosyltransferase 2-like" evidence="1">
    <location>
        <begin position="10"/>
        <end position="149"/>
    </location>
</feature>
<dbReference type="Gene3D" id="3.90.550.10">
    <property type="entry name" value="Spore Coat Polysaccharide Biosynthesis Protein SpsA, Chain A"/>
    <property type="match status" value="1"/>
</dbReference>
<dbReference type="EMBL" id="NOXX01000194">
    <property type="protein sequence ID" value="OYQ44246.1"/>
    <property type="molecule type" value="Genomic_DNA"/>
</dbReference>
<dbReference type="OrthoDB" id="1493960at2"/>
<dbReference type="CDD" id="cd00761">
    <property type="entry name" value="Glyco_tranf_GTA_type"/>
    <property type="match status" value="1"/>
</dbReference>
<organism evidence="2 3">
    <name type="scientific">Flavobacterium aurantiibacter</name>
    <dbReference type="NCBI Taxonomy" id="2023067"/>
    <lineage>
        <taxon>Bacteria</taxon>
        <taxon>Pseudomonadati</taxon>
        <taxon>Bacteroidota</taxon>
        <taxon>Flavobacteriia</taxon>
        <taxon>Flavobacteriales</taxon>
        <taxon>Flavobacteriaceae</taxon>
        <taxon>Flavobacterium</taxon>
    </lineage>
</organism>
<dbReference type="AlphaFoldDB" id="A0A255ZS36"/>
<accession>A0A255ZS36</accession>
<dbReference type="PANTHER" id="PTHR43685:SF2">
    <property type="entry name" value="GLYCOSYLTRANSFERASE 2-LIKE DOMAIN-CONTAINING PROTEIN"/>
    <property type="match status" value="1"/>
</dbReference>
<dbReference type="InterPro" id="IPR029044">
    <property type="entry name" value="Nucleotide-diphossugar_trans"/>
</dbReference>
<comment type="caution">
    <text evidence="2">The sequence shown here is derived from an EMBL/GenBank/DDBJ whole genome shotgun (WGS) entry which is preliminary data.</text>
</comment>
<dbReference type="Proteomes" id="UP000216035">
    <property type="component" value="Unassembled WGS sequence"/>
</dbReference>
<dbReference type="Pfam" id="PF00535">
    <property type="entry name" value="Glycos_transf_2"/>
    <property type="match status" value="1"/>
</dbReference>
<keyword evidence="2" id="KW-0808">Transferase</keyword>
<dbReference type="InterPro" id="IPR050834">
    <property type="entry name" value="Glycosyltransf_2"/>
</dbReference>
<dbReference type="RefSeq" id="WP_094486246.1">
    <property type="nucleotide sequence ID" value="NZ_NOXX01000194.1"/>
</dbReference>
<evidence type="ECO:0000313" key="3">
    <source>
        <dbReference type="Proteomes" id="UP000216035"/>
    </source>
</evidence>
<dbReference type="PANTHER" id="PTHR43685">
    <property type="entry name" value="GLYCOSYLTRANSFERASE"/>
    <property type="match status" value="1"/>
</dbReference>
<gene>
    <name evidence="2" type="ORF">CHX27_08035</name>
</gene>
<protein>
    <submittedName>
        <fullName evidence="2">Glycosyl transferase family 2</fullName>
    </submittedName>
</protein>
<sequence length="341" mass="38757">MSAISQNLALIICTYMRSESLKRLLDSIVQQTVLPQQILVIDGSGDNLSEQACRQANIAVSYFQVPPEHRGLTKQRNFGIEKVLPSCEIVAFLDDDVVLNESYFEEILKTFTTFPEAVAVGGAIENESDFTFVGLDYKPKSTDFYYDGFVKKDSQRFILRKKFGLDSDQVPGFMPEAGHGRSISFLPLSQKTYPAELLMGCAFSVRSTVFKNGTRFSTFFEGYGLYEDAHFCVELAKTGPIYLNTAALLIHLHEPSGRPNQYKYGKMVVRNGWFVWRTKYPNPSLKNKFKWHATTLLLMYIRLTNVLNSEQRTAAFTEFLGRKITWISLLLGNKPKLEQRA</sequence>